<dbReference type="InterPro" id="IPR021869">
    <property type="entry name" value="RNase_Zc3h12_NYN"/>
</dbReference>
<dbReference type="EMBL" id="JAVDBT010000013">
    <property type="protein sequence ID" value="MDQ2067421.1"/>
    <property type="molecule type" value="Genomic_DNA"/>
</dbReference>
<evidence type="ECO:0000313" key="4">
    <source>
        <dbReference type="Proteomes" id="UP001239680"/>
    </source>
</evidence>
<dbReference type="Proteomes" id="UP001239680">
    <property type="component" value="Unassembled WGS sequence"/>
</dbReference>
<feature type="domain" description="RNase NYN" evidence="2">
    <location>
        <begin position="59"/>
        <end position="164"/>
    </location>
</feature>
<dbReference type="Gene3D" id="3.40.50.11980">
    <property type="match status" value="1"/>
</dbReference>
<reference evidence="3 4" key="1">
    <citation type="submission" date="2023-08" db="EMBL/GenBank/DDBJ databases">
        <title>Characterization of two Paracoccaceae strains isolated from Phycosphere and proposal of Xinfangfangia lacusdiani sp. nov.</title>
        <authorList>
            <person name="Deng Y."/>
            <person name="Zhang Y.Q."/>
        </authorList>
    </citation>
    <scope>NUCLEOTIDE SEQUENCE [LARGE SCALE GENOMIC DNA]</scope>
    <source>
        <strain evidence="3 4">CPCC 101601</strain>
    </source>
</reference>
<dbReference type="Pfam" id="PF11977">
    <property type="entry name" value="RNase_Zc3h12a"/>
    <property type="match status" value="1"/>
</dbReference>
<evidence type="ECO:0000256" key="1">
    <source>
        <dbReference type="SAM" id="MobiDB-lite"/>
    </source>
</evidence>
<protein>
    <recommendedName>
        <fullName evidence="2">RNase NYN domain-containing protein</fullName>
    </recommendedName>
</protein>
<feature type="compositionally biased region" description="Basic residues" evidence="1">
    <location>
        <begin position="30"/>
        <end position="42"/>
    </location>
</feature>
<gene>
    <name evidence="3" type="ORF">Q9295_13665</name>
</gene>
<organism evidence="3 4">
    <name type="scientific">Pseudogemmobacter lacusdianii</name>
    <dbReference type="NCBI Taxonomy" id="3069608"/>
    <lineage>
        <taxon>Bacteria</taxon>
        <taxon>Pseudomonadati</taxon>
        <taxon>Pseudomonadota</taxon>
        <taxon>Alphaproteobacteria</taxon>
        <taxon>Rhodobacterales</taxon>
        <taxon>Paracoccaceae</taxon>
        <taxon>Pseudogemmobacter</taxon>
    </lineage>
</organism>
<sequence>MSDIWLLSLFGLFLLAVLLALLLRGYGGKPRGKKPKRKKLPSRRPSQPGKRKRDTRPIAVVDGSNVMHWDSSTPQLKPVVAVLQHLEARGYQAGVIFDANAGYKLAERHMNDVHLARALGIDVERVLVVPKGQQADPFLLTYASDSDAIVISNDRFRDRIADYPKIAAPGRLIRGGVREGKLWLDLPGRRS</sequence>
<comment type="caution">
    <text evidence="3">The sequence shown here is derived from an EMBL/GenBank/DDBJ whole genome shotgun (WGS) entry which is preliminary data.</text>
</comment>
<accession>A0ABU0W079</accession>
<proteinExistence type="predicted"/>
<dbReference type="RefSeq" id="WP_306681127.1">
    <property type="nucleotide sequence ID" value="NZ_JAVDBT010000013.1"/>
</dbReference>
<feature type="region of interest" description="Disordered" evidence="1">
    <location>
        <begin position="29"/>
        <end position="55"/>
    </location>
</feature>
<keyword evidence="4" id="KW-1185">Reference proteome</keyword>
<name>A0ABU0W079_9RHOB</name>
<evidence type="ECO:0000259" key="2">
    <source>
        <dbReference type="Pfam" id="PF11977"/>
    </source>
</evidence>
<evidence type="ECO:0000313" key="3">
    <source>
        <dbReference type="EMBL" id="MDQ2067421.1"/>
    </source>
</evidence>